<sequence length="255" mass="27178">MRKPNLLQKLAITGFAGAITAGITGVGVVFSSTPAQAISKEVYQKAVDIVREDSKNKKLDLCTEIIVILRLWEHYIEQQSNNGNKAIGQALIDGQIVPSCNLGGETEKSLTFAFINPENSTSTSFDIADPGFSIASVLYEVNLDPDMPDVFETLGVSNDPTSNFRITFTPTGFEPLVIATPFDSLGNPIFISGVDNNNVAIGLAVDVIGTKDITCVPEPSTILSLLALGTLGAASTLKRKLKPSQSTEKETTKVS</sequence>
<accession>A0A5A5RCG3</accession>
<comment type="caution">
    <text evidence="2">The sequence shown here is derived from an EMBL/GenBank/DDBJ whole genome shotgun (WGS) entry which is preliminary data.</text>
</comment>
<dbReference type="Pfam" id="PF07589">
    <property type="entry name" value="PEP-CTERM"/>
    <property type="match status" value="1"/>
</dbReference>
<dbReference type="InterPro" id="IPR013424">
    <property type="entry name" value="Ice-binding_C"/>
</dbReference>
<dbReference type="AlphaFoldDB" id="A0A5A5RCG3"/>
<name>A0A5A5RCG3_MICAE</name>
<evidence type="ECO:0000313" key="2">
    <source>
        <dbReference type="EMBL" id="GCA74164.1"/>
    </source>
</evidence>
<dbReference type="EMBL" id="BHVP01000012">
    <property type="protein sequence ID" value="GCA74164.1"/>
    <property type="molecule type" value="Genomic_DNA"/>
</dbReference>
<dbReference type="NCBIfam" id="TIGR02595">
    <property type="entry name" value="PEP_CTERM"/>
    <property type="match status" value="1"/>
</dbReference>
<dbReference type="RefSeq" id="WP_253881078.1">
    <property type="nucleotide sequence ID" value="NZ_BHVP01000012.1"/>
</dbReference>
<gene>
    <name evidence="2" type="ORF">MiTe_00986</name>
</gene>
<reference evidence="2 3" key="1">
    <citation type="submission" date="2018-09" db="EMBL/GenBank/DDBJ databases">
        <title>Evolutionary history of phycoerythrin pigmentation in the water bloom-forming cyanobacterium Microcystis aeruginosa.</title>
        <authorList>
            <person name="Tanabe Y."/>
            <person name="Tanabe Y."/>
            <person name="Yamaguchi H."/>
        </authorList>
    </citation>
    <scope>NUCLEOTIDE SEQUENCE [LARGE SCALE GENOMIC DNA]</scope>
    <source>
        <strain evidence="2 3">NIES-2520</strain>
    </source>
</reference>
<evidence type="ECO:0000259" key="1">
    <source>
        <dbReference type="Pfam" id="PF07589"/>
    </source>
</evidence>
<dbReference type="Proteomes" id="UP000324917">
    <property type="component" value="Unassembled WGS sequence"/>
</dbReference>
<proteinExistence type="predicted"/>
<feature type="domain" description="Ice-binding protein C-terminal" evidence="1">
    <location>
        <begin position="216"/>
        <end position="235"/>
    </location>
</feature>
<organism evidence="2 3">
    <name type="scientific">Microcystis aeruginosa NIES-2520</name>
    <dbReference type="NCBI Taxonomy" id="2303982"/>
    <lineage>
        <taxon>Bacteria</taxon>
        <taxon>Bacillati</taxon>
        <taxon>Cyanobacteriota</taxon>
        <taxon>Cyanophyceae</taxon>
        <taxon>Oscillatoriophycideae</taxon>
        <taxon>Chroococcales</taxon>
        <taxon>Microcystaceae</taxon>
        <taxon>Microcystis</taxon>
    </lineage>
</organism>
<protein>
    <recommendedName>
        <fullName evidence="1">Ice-binding protein C-terminal domain-containing protein</fullName>
    </recommendedName>
</protein>
<evidence type="ECO:0000313" key="3">
    <source>
        <dbReference type="Proteomes" id="UP000324917"/>
    </source>
</evidence>